<dbReference type="AlphaFoldDB" id="D9S3S3"/>
<dbReference type="EMBL" id="CP002131">
    <property type="protein sequence ID" value="ADL08050.1"/>
    <property type="molecule type" value="Genomic_DNA"/>
</dbReference>
<name>D9S3S3_THEOJ</name>
<dbReference type="STRING" id="555079.Toce_1295"/>
<keyword evidence="2" id="KW-1185">Reference proteome</keyword>
<protein>
    <submittedName>
        <fullName evidence="1">Uncharacterized protein</fullName>
    </submittedName>
</protein>
<sequence length="400" mass="47791">MKFFTKTRKAVKHISQHKTFHDWVREYQNASNKSEVLGSLIKFHGDKWTCIDWKMQKILNELMPMYCKFLGTDEAYDIALFTFTECLEKCDLEKYKDTTSIISFFQKSIKYALSNETMKIQGKQRVRDGKNMRYRQFVEFEPIIEYLDKEGDVACTNVDWQQIHEFAEGSSESTKERKFWDAFKNVAKNVLTPKQYEVFEAICQAGVKTDTEIAEELNMTWDQFHSIKRTIVERIRELWNQYLEAETKLKTDKYQKIAGFLLEVAKIHEVAGNNFDYFSYLINFLKANYRKGEQDISFEQLHKNKNIINETIFDILVDRIPRPQYEVLFSILEKEEAEITAKQKEQIFWTCFKAFYDFIQNVTTNQKQMLDYILNRNLSDMELIFFRIARRAKILWSQQN</sequence>
<organism evidence="1 2">
    <name type="scientific">Thermosediminibacter oceani (strain ATCC BAA-1034 / DSM 16646 / JW/IW-1228P)</name>
    <dbReference type="NCBI Taxonomy" id="555079"/>
    <lineage>
        <taxon>Bacteria</taxon>
        <taxon>Bacillati</taxon>
        <taxon>Bacillota</taxon>
        <taxon>Clostridia</taxon>
        <taxon>Thermosediminibacterales</taxon>
        <taxon>Thermosediminibacteraceae</taxon>
        <taxon>Thermosediminibacter</taxon>
    </lineage>
</organism>
<evidence type="ECO:0000313" key="1">
    <source>
        <dbReference type="EMBL" id="ADL08050.1"/>
    </source>
</evidence>
<dbReference type="OrthoDB" id="2974779at2"/>
<proteinExistence type="predicted"/>
<accession>D9S3S3</accession>
<dbReference type="HOGENOM" id="CLU_688741_0_0_9"/>
<dbReference type="KEGG" id="toc:Toce_1295"/>
<gene>
    <name evidence="1" type="ordered locus">Toce_1295</name>
</gene>
<reference evidence="1 2" key="1">
    <citation type="journal article" date="2010" name="Stand. Genomic Sci.">
        <title>Complete genome sequence of Thermosediminibacter oceani type strain (JW/IW-1228P).</title>
        <authorList>
            <person name="Pitluck S."/>
            <person name="Yasawong M."/>
            <person name="Munk C."/>
            <person name="Nolan M."/>
            <person name="Lapidus A."/>
            <person name="Lucas S."/>
            <person name="Glavina Del Rio T."/>
            <person name="Tice H."/>
            <person name="Cheng J.F."/>
            <person name="Bruce D."/>
            <person name="Detter C."/>
            <person name="Tapia R."/>
            <person name="Han C."/>
            <person name="Goodwin L."/>
            <person name="Liolios K."/>
            <person name="Ivanova N."/>
            <person name="Mavromatis K."/>
            <person name="Mikhailova N."/>
            <person name="Pati A."/>
            <person name="Chen A."/>
            <person name="Palaniappan K."/>
            <person name="Land M."/>
            <person name="Hauser L."/>
            <person name="Chang Y.J."/>
            <person name="Jeffries C.D."/>
            <person name="Rohde M."/>
            <person name="Spring S."/>
            <person name="Sikorski J."/>
            <person name="Goker M."/>
            <person name="Woyke T."/>
            <person name="Bristow J."/>
            <person name="Eisen J.A."/>
            <person name="Markowitz V."/>
            <person name="Hugenholtz P."/>
            <person name="Kyrpides N.C."/>
            <person name="Klenk H.P."/>
        </authorList>
    </citation>
    <scope>NUCLEOTIDE SEQUENCE [LARGE SCALE GENOMIC DNA]</scope>
    <source>
        <strain evidence="2">ATCC BAA-1034 / DSM 16646 / JW/IW-1228P</strain>
    </source>
</reference>
<evidence type="ECO:0000313" key="2">
    <source>
        <dbReference type="Proteomes" id="UP000000272"/>
    </source>
</evidence>
<dbReference type="Proteomes" id="UP000000272">
    <property type="component" value="Chromosome"/>
</dbReference>
<dbReference type="eggNOG" id="ENOG5033BXV">
    <property type="taxonomic scope" value="Bacteria"/>
</dbReference>